<dbReference type="OrthoDB" id="3545073at2759"/>
<evidence type="ECO:0000256" key="1">
    <source>
        <dbReference type="SAM" id="MobiDB-lite"/>
    </source>
</evidence>
<gene>
    <name evidence="2" type="ORF">F5X68DRAFT_201085</name>
</gene>
<evidence type="ECO:0000313" key="2">
    <source>
        <dbReference type="EMBL" id="KAH6692535.1"/>
    </source>
</evidence>
<feature type="region of interest" description="Disordered" evidence="1">
    <location>
        <begin position="1"/>
        <end position="20"/>
    </location>
</feature>
<dbReference type="InterPro" id="IPR014710">
    <property type="entry name" value="RmlC-like_jellyroll"/>
</dbReference>
<name>A0A9P9AE88_9PEZI</name>
<comment type="caution">
    <text evidence="2">The sequence shown here is derived from an EMBL/GenBank/DDBJ whole genome shotgun (WGS) entry which is preliminary data.</text>
</comment>
<dbReference type="Proteomes" id="UP000770015">
    <property type="component" value="Unassembled WGS sequence"/>
</dbReference>
<reference evidence="2" key="1">
    <citation type="journal article" date="2021" name="Nat. Commun.">
        <title>Genetic determinants of endophytism in the Arabidopsis root mycobiome.</title>
        <authorList>
            <person name="Mesny F."/>
            <person name="Miyauchi S."/>
            <person name="Thiergart T."/>
            <person name="Pickel B."/>
            <person name="Atanasova L."/>
            <person name="Karlsson M."/>
            <person name="Huettel B."/>
            <person name="Barry K.W."/>
            <person name="Haridas S."/>
            <person name="Chen C."/>
            <person name="Bauer D."/>
            <person name="Andreopoulos W."/>
            <person name="Pangilinan J."/>
            <person name="LaButti K."/>
            <person name="Riley R."/>
            <person name="Lipzen A."/>
            <person name="Clum A."/>
            <person name="Drula E."/>
            <person name="Henrissat B."/>
            <person name="Kohler A."/>
            <person name="Grigoriev I.V."/>
            <person name="Martin F.M."/>
            <person name="Hacquard S."/>
        </authorList>
    </citation>
    <scope>NUCLEOTIDE SEQUENCE</scope>
    <source>
        <strain evidence="2">MPI-SDFR-AT-0117</strain>
    </source>
</reference>
<dbReference type="Gene3D" id="2.60.120.10">
    <property type="entry name" value="Jelly Rolls"/>
    <property type="match status" value="1"/>
</dbReference>
<organism evidence="2 3">
    <name type="scientific">Plectosphaerella plurivora</name>
    <dbReference type="NCBI Taxonomy" id="936078"/>
    <lineage>
        <taxon>Eukaryota</taxon>
        <taxon>Fungi</taxon>
        <taxon>Dikarya</taxon>
        <taxon>Ascomycota</taxon>
        <taxon>Pezizomycotina</taxon>
        <taxon>Sordariomycetes</taxon>
        <taxon>Hypocreomycetidae</taxon>
        <taxon>Glomerellales</taxon>
        <taxon>Plectosphaerellaceae</taxon>
        <taxon>Plectosphaerella</taxon>
    </lineage>
</organism>
<dbReference type="EMBL" id="JAGSXJ010000004">
    <property type="protein sequence ID" value="KAH6692535.1"/>
    <property type="molecule type" value="Genomic_DNA"/>
</dbReference>
<dbReference type="SUPFAM" id="SSF51182">
    <property type="entry name" value="RmlC-like cupins"/>
    <property type="match status" value="1"/>
</dbReference>
<dbReference type="AlphaFoldDB" id="A0A9P9AE88"/>
<protein>
    <submittedName>
        <fullName evidence="2">Uncharacterized protein</fullName>
    </submittedName>
</protein>
<proteinExistence type="predicted"/>
<sequence>MPEMESWEVAPGHIRDGQKGGRHENVAFSNAYITSNSAIAISPDIGFNVATIKPGSSYKLEANPRILRVCSVASGKLRVKLDENKFQIGCNGVFKVRGGSKLTVENRLYVDSVLHITSISEY</sequence>
<dbReference type="InterPro" id="IPR011051">
    <property type="entry name" value="RmlC_Cupin_sf"/>
</dbReference>
<keyword evidence="3" id="KW-1185">Reference proteome</keyword>
<evidence type="ECO:0000313" key="3">
    <source>
        <dbReference type="Proteomes" id="UP000770015"/>
    </source>
</evidence>
<accession>A0A9P9AE88</accession>